<protein>
    <recommendedName>
        <fullName evidence="3">Hpr(Ser) kinase/phosphatase</fullName>
    </recommendedName>
</protein>
<dbReference type="AlphaFoldDB" id="A0A3R9WP57"/>
<evidence type="ECO:0000313" key="1">
    <source>
        <dbReference type="EMBL" id="RST30067.1"/>
    </source>
</evidence>
<proteinExistence type="predicted"/>
<reference evidence="1 2" key="1">
    <citation type="submission" date="2018-12" db="EMBL/GenBank/DDBJ databases">
        <title>Sphingomonas sp. HMF7854 Genome sequencing and assembly.</title>
        <authorList>
            <person name="Cha I."/>
            <person name="Kang H."/>
            <person name="Kim H."/>
            <person name="Kang J."/>
            <person name="Joh K."/>
        </authorList>
    </citation>
    <scope>NUCLEOTIDE SEQUENCE [LARGE SCALE GENOMIC DNA]</scope>
    <source>
        <strain evidence="1 2">HMF7854</strain>
    </source>
</reference>
<comment type="caution">
    <text evidence="1">The sequence shown here is derived from an EMBL/GenBank/DDBJ whole genome shotgun (WGS) entry which is preliminary data.</text>
</comment>
<dbReference type="InterPro" id="IPR027417">
    <property type="entry name" value="P-loop_NTPase"/>
</dbReference>
<dbReference type="SUPFAM" id="SSF53795">
    <property type="entry name" value="PEP carboxykinase-like"/>
    <property type="match status" value="1"/>
</dbReference>
<organism evidence="1 2">
    <name type="scientific">Sphingomonas ginkgonis</name>
    <dbReference type="NCBI Taxonomy" id="2315330"/>
    <lineage>
        <taxon>Bacteria</taxon>
        <taxon>Pseudomonadati</taxon>
        <taxon>Pseudomonadota</taxon>
        <taxon>Alphaproteobacteria</taxon>
        <taxon>Sphingomonadales</taxon>
        <taxon>Sphingomonadaceae</taxon>
        <taxon>Sphingomonas</taxon>
    </lineage>
</organism>
<dbReference type="RefSeq" id="WP_126717901.1">
    <property type="nucleotide sequence ID" value="NZ_RWJF01000001.1"/>
</dbReference>
<evidence type="ECO:0000313" key="2">
    <source>
        <dbReference type="Proteomes" id="UP000274661"/>
    </source>
</evidence>
<sequence>MGEAVIRTHADEGTGDVLYGKGSAPPVIGWVDDHCLVFSEAHQAVFEVQRANVRTVEPAAERLTEALRQFAPARAQDPRAGPSGPVSRARPANALALPIELGGVAIDIHFPASLRDAIVTPFRSLVRGRNQPAAAWLAVERRRSILSLTTSLGEATSCATAELVPTLKAMLIAEVLRSATYEVAFHAAALARGGEAILLVGSPGAGKTTLAVALAHSDWVLLADDVTLLRASGEIRGVTLPFTAKASAWPLLSRYYPQIGDQMSHRRPDGLRVRYLQPPGLPADARHRIRAIVLIDRREAGPARLTSADRLSTLAMLLSEGATRDERLPATAFETLVKALNQASCWRLSYSDFEQAADCLGAARL</sequence>
<dbReference type="Gene3D" id="3.40.50.300">
    <property type="entry name" value="P-loop containing nucleotide triphosphate hydrolases"/>
    <property type="match status" value="1"/>
</dbReference>
<accession>A0A3R9WP57</accession>
<name>A0A3R9WP57_9SPHN</name>
<keyword evidence="2" id="KW-1185">Reference proteome</keyword>
<dbReference type="EMBL" id="RWJF01000001">
    <property type="protein sequence ID" value="RST30067.1"/>
    <property type="molecule type" value="Genomic_DNA"/>
</dbReference>
<dbReference type="OrthoDB" id="4544211at2"/>
<evidence type="ECO:0008006" key="3">
    <source>
        <dbReference type="Google" id="ProtNLM"/>
    </source>
</evidence>
<gene>
    <name evidence="1" type="ORF">HMF7854_03915</name>
</gene>
<dbReference type="Proteomes" id="UP000274661">
    <property type="component" value="Unassembled WGS sequence"/>
</dbReference>